<comment type="similarity">
    <text evidence="1">Belongs to the GDAP2 family.</text>
</comment>
<feature type="domain" description="Macro" evidence="2">
    <location>
        <begin position="38"/>
        <end position="221"/>
    </location>
</feature>
<protein>
    <submittedName>
        <fullName evidence="3">Macro domain-containing protein</fullName>
    </submittedName>
</protein>
<dbReference type="PROSITE" id="PS51154">
    <property type="entry name" value="MACRO"/>
    <property type="match status" value="1"/>
</dbReference>
<dbReference type="InterPro" id="IPR001251">
    <property type="entry name" value="CRAL-TRIO_dom"/>
</dbReference>
<dbReference type="InterPro" id="IPR043472">
    <property type="entry name" value="Macro_dom-like"/>
</dbReference>
<sequence>MDNAVPLEAIPTWGTTFLSEDGEPCVDEEASHAEVEGRSPFPVARELNDKIKLWSGIPWKIAVDAVVNSTSETFESCEVFRGETIHSAAGPNLVKACRQIKSCRTSQACATDAFDIPVVKKIIHTVGPRYAAKYHTAAENALCHCIWSSLEVLVEEGLRTIALGCIYTHAKGFPRATGAHITCRTIRRYLEKHGSTVDVIVLCIPEANDLDYYEQVLPLYFPRTRQEERKVMSRIPANIGNERGESLMSHRDIRISETPAAGGGKVDETAGGMPNFPRAARPPADNSAAGERAKSEIVGWSSDFTSMTDSPDSRRGTNSEGMTWKFTDMFSSFFGSLSSMTITSTKQEQGAAGDASEGQSYHEQVLRRALGHKTDDIHMMRIVSKSLDFDGDPVLVITGVHFLVKAVDPERFVLYLVKEFENLCSGTYSVVLFDTDTSQSNWPGFSFIRQVHNALGDNHRQNLKAFYVLHASFRLRSAAFFMQVSEPSVWGKLQYLESLDDLYTVIPRKNIRVPEHVVQLDEGSKVEETADTGATAAPRTVKDNEAFL</sequence>
<accession>A0AAX4P8C1</accession>
<evidence type="ECO:0000256" key="1">
    <source>
        <dbReference type="ARBA" id="ARBA00008355"/>
    </source>
</evidence>
<proteinExistence type="inferred from homology"/>
<dbReference type="SUPFAM" id="SSF52087">
    <property type="entry name" value="CRAL/TRIO domain"/>
    <property type="match status" value="1"/>
</dbReference>
<name>A0AAX4P8C1_9CHLO</name>
<dbReference type="EMBL" id="CP151505">
    <property type="protein sequence ID" value="WZN62203.1"/>
    <property type="molecule type" value="Genomic_DNA"/>
</dbReference>
<dbReference type="PANTHER" id="PTHR11106:SF72">
    <property type="entry name" value="GANGLIOSIDE-INDUCED DIFFERENTIATION-ASSOCIATED PROTEIN 2"/>
    <property type="match status" value="1"/>
</dbReference>
<dbReference type="SUPFAM" id="SSF52949">
    <property type="entry name" value="Macro domain-like"/>
    <property type="match status" value="1"/>
</dbReference>
<dbReference type="InterPro" id="IPR036865">
    <property type="entry name" value="CRAL-TRIO_dom_sf"/>
</dbReference>
<keyword evidence="4" id="KW-1185">Reference proteome</keyword>
<dbReference type="Pfam" id="PF01661">
    <property type="entry name" value="Macro"/>
    <property type="match status" value="1"/>
</dbReference>
<evidence type="ECO:0000313" key="3">
    <source>
        <dbReference type="EMBL" id="WZN62203.1"/>
    </source>
</evidence>
<dbReference type="Gene3D" id="3.40.220.10">
    <property type="entry name" value="Leucine Aminopeptidase, subunit E, domain 1"/>
    <property type="match status" value="1"/>
</dbReference>
<evidence type="ECO:0000259" key="2">
    <source>
        <dbReference type="PROSITE" id="PS51154"/>
    </source>
</evidence>
<dbReference type="InterPro" id="IPR035793">
    <property type="entry name" value="Macro_GDAP2"/>
</dbReference>
<dbReference type="CDD" id="cd02905">
    <property type="entry name" value="Macro_GDAP2-like"/>
    <property type="match status" value="1"/>
</dbReference>
<dbReference type="InterPro" id="IPR002589">
    <property type="entry name" value="Macro_dom"/>
</dbReference>
<dbReference type="Proteomes" id="UP001472866">
    <property type="component" value="Chromosome 05"/>
</dbReference>
<organism evidence="3 4">
    <name type="scientific">Chloropicon roscoffensis</name>
    <dbReference type="NCBI Taxonomy" id="1461544"/>
    <lineage>
        <taxon>Eukaryota</taxon>
        <taxon>Viridiplantae</taxon>
        <taxon>Chlorophyta</taxon>
        <taxon>Chloropicophyceae</taxon>
        <taxon>Chloropicales</taxon>
        <taxon>Chloropicaceae</taxon>
        <taxon>Chloropicon</taxon>
    </lineage>
</organism>
<dbReference type="Pfam" id="PF13716">
    <property type="entry name" value="CRAL_TRIO_2"/>
    <property type="match status" value="1"/>
</dbReference>
<dbReference type="PANTHER" id="PTHR11106">
    <property type="entry name" value="GANGLIOSIDE INDUCED DIFFERENTIATION ASSOCIATED PROTEIN 2-RELATED"/>
    <property type="match status" value="1"/>
</dbReference>
<gene>
    <name evidence="3" type="ORF">HKI87_05g37390</name>
</gene>
<dbReference type="AlphaFoldDB" id="A0AAX4P8C1"/>
<dbReference type="Gene3D" id="3.40.525.10">
    <property type="entry name" value="CRAL-TRIO lipid binding domain"/>
    <property type="match status" value="1"/>
</dbReference>
<reference evidence="3 4" key="1">
    <citation type="submission" date="2024-03" db="EMBL/GenBank/DDBJ databases">
        <title>Complete genome sequence of the green alga Chloropicon roscoffensis RCC1871.</title>
        <authorList>
            <person name="Lemieux C."/>
            <person name="Pombert J.-F."/>
            <person name="Otis C."/>
            <person name="Turmel M."/>
        </authorList>
    </citation>
    <scope>NUCLEOTIDE SEQUENCE [LARGE SCALE GENOMIC DNA]</scope>
    <source>
        <strain evidence="3 4">RCC1871</strain>
    </source>
</reference>
<evidence type="ECO:0000313" key="4">
    <source>
        <dbReference type="Proteomes" id="UP001472866"/>
    </source>
</evidence>